<protein>
    <recommendedName>
        <fullName evidence="4">Peptidase S9 prolyl oligopeptidase catalytic domain-containing protein</fullName>
    </recommendedName>
</protein>
<evidence type="ECO:0000313" key="2">
    <source>
        <dbReference type="EMBL" id="EAU88408.2"/>
    </source>
</evidence>
<dbReference type="KEGG" id="cci:CC1G_05174"/>
<dbReference type="VEuPathDB" id="FungiDB:CC1G_05174"/>
<dbReference type="HOGENOM" id="CLU_014627_0_0_1"/>
<organism evidence="2 3">
    <name type="scientific">Coprinopsis cinerea (strain Okayama-7 / 130 / ATCC MYA-4618 / FGSC 9003)</name>
    <name type="common">Inky cap fungus</name>
    <name type="synonym">Hormographiella aspergillata</name>
    <dbReference type="NCBI Taxonomy" id="240176"/>
    <lineage>
        <taxon>Eukaryota</taxon>
        <taxon>Fungi</taxon>
        <taxon>Dikarya</taxon>
        <taxon>Basidiomycota</taxon>
        <taxon>Agaricomycotina</taxon>
        <taxon>Agaricomycetes</taxon>
        <taxon>Agaricomycetidae</taxon>
        <taxon>Agaricales</taxon>
        <taxon>Agaricineae</taxon>
        <taxon>Psathyrellaceae</taxon>
        <taxon>Coprinopsis</taxon>
    </lineage>
</organism>
<dbReference type="EMBL" id="AACS02000002">
    <property type="protein sequence ID" value="EAU88408.2"/>
    <property type="molecule type" value="Genomic_DNA"/>
</dbReference>
<dbReference type="OrthoDB" id="449091at2759"/>
<dbReference type="InParanoid" id="A8NG48"/>
<gene>
    <name evidence="2" type="ORF">CC1G_05174</name>
</gene>
<reference evidence="2 3" key="1">
    <citation type="journal article" date="2010" name="Proc. Natl. Acad. Sci. U.S.A.">
        <title>Insights into evolution of multicellular fungi from the assembled chromosomes of the mushroom Coprinopsis cinerea (Coprinus cinereus).</title>
        <authorList>
            <person name="Stajich J.E."/>
            <person name="Wilke S.K."/>
            <person name="Ahren D."/>
            <person name="Au C.H."/>
            <person name="Birren B.W."/>
            <person name="Borodovsky M."/>
            <person name="Burns C."/>
            <person name="Canback B."/>
            <person name="Casselton L.A."/>
            <person name="Cheng C.K."/>
            <person name="Deng J."/>
            <person name="Dietrich F.S."/>
            <person name="Fargo D.C."/>
            <person name="Farman M.L."/>
            <person name="Gathman A.C."/>
            <person name="Goldberg J."/>
            <person name="Guigo R."/>
            <person name="Hoegger P.J."/>
            <person name="Hooker J.B."/>
            <person name="Huggins A."/>
            <person name="James T.Y."/>
            <person name="Kamada T."/>
            <person name="Kilaru S."/>
            <person name="Kodira C."/>
            <person name="Kues U."/>
            <person name="Kupfer D."/>
            <person name="Kwan H.S."/>
            <person name="Lomsadze A."/>
            <person name="Li W."/>
            <person name="Lilly W.W."/>
            <person name="Ma L.J."/>
            <person name="Mackey A.J."/>
            <person name="Manning G."/>
            <person name="Martin F."/>
            <person name="Muraguchi H."/>
            <person name="Natvig D.O."/>
            <person name="Palmerini H."/>
            <person name="Ramesh M.A."/>
            <person name="Rehmeyer C.J."/>
            <person name="Roe B.A."/>
            <person name="Shenoy N."/>
            <person name="Stanke M."/>
            <person name="Ter-Hovhannisyan V."/>
            <person name="Tunlid A."/>
            <person name="Velagapudi R."/>
            <person name="Vision T.J."/>
            <person name="Zeng Q."/>
            <person name="Zolan M.E."/>
            <person name="Pukkila P.J."/>
        </authorList>
    </citation>
    <scope>NUCLEOTIDE SEQUENCE [LARGE SCALE GENOMIC DNA]</scope>
    <source>
        <strain evidence="3">Okayama-7 / 130 / ATCC MYA-4618 / FGSC 9003</strain>
    </source>
</reference>
<dbReference type="Gene3D" id="3.40.50.1820">
    <property type="entry name" value="alpha/beta hydrolase"/>
    <property type="match status" value="1"/>
</dbReference>
<dbReference type="eggNOG" id="ENOG502QS8J">
    <property type="taxonomic scope" value="Eukaryota"/>
</dbReference>
<keyword evidence="3" id="KW-1185">Reference proteome</keyword>
<evidence type="ECO:0000313" key="3">
    <source>
        <dbReference type="Proteomes" id="UP000001861"/>
    </source>
</evidence>
<evidence type="ECO:0008006" key="4">
    <source>
        <dbReference type="Google" id="ProtNLM"/>
    </source>
</evidence>
<dbReference type="AlphaFoldDB" id="A8NG48"/>
<comment type="caution">
    <text evidence="2">The sequence shown here is derived from an EMBL/GenBank/DDBJ whole genome shotgun (WGS) entry which is preliminary data.</text>
</comment>
<dbReference type="PANTHER" id="PTHR43037:SF4">
    <property type="entry name" value="PEPTIDASE S9 PROLYL OLIGOPEPTIDASE CATALYTIC DOMAIN-CONTAINING PROTEIN"/>
    <property type="match status" value="1"/>
</dbReference>
<dbReference type="PANTHER" id="PTHR43037">
    <property type="entry name" value="UNNAMED PRODUCT-RELATED"/>
    <property type="match status" value="1"/>
</dbReference>
<sequence length="620" mass="67913">MMDLSTSPSRTFAGTTFARMKVGRVSSITLFFAQPLSSQVGSYFTVIPLNPSPSTVPRWYAGNIYDMGRTLPQVVTLPPSDTLEYQLFVSGDYEIRLFGDPEIQLGSPTPRLEIKVDITLDVQDQPYTHESSLDIIPNFVSGYAFGNATGVAIRSISDWLTVKDAVLAADRPQVRISLLRETRVAPGQTRIVPLVLTQTDSYTGNELEISLTLESTSRELSSLSVSLPIKQVSQWPEPSRQAIVGSYFFASSIPSQFAALPPIQQKTDGQEPPIVALHGAGVDVVGSPGQFWAEAMPPNRYGWILMPTGRTAWGLDWHGPSTQDVFESLSALSHILARNEAWKPQAFSPTSPFLLIGHSNGGQGAWHLASHYPDRVLAVAPAAAYSKSQSYVPLTHSRSAHYMDPALRSILETSFTPDDNDLHLSNILQTPVLAIHGLQAILTSPSPLTFIYSTPEELSLALRLIHDLQTYHNLDAELISSQEAIECHAQGTWGSGNIVVLGTPTSDIISLFLKERKTGFSVDDGQILLRNRKVEGEGRGSIFLHPHPTEDASWMLFMVYTDLMSLERLGRLFPMRTGIAGPAWMITGPETDQLGAGGLEGAGVWDSDWQYLPSSSWLAR</sequence>
<evidence type="ECO:0000256" key="1">
    <source>
        <dbReference type="ARBA" id="ARBA00022729"/>
    </source>
</evidence>
<dbReference type="RefSeq" id="XP_001833474.2">
    <property type="nucleotide sequence ID" value="XM_001833422.2"/>
</dbReference>
<dbReference type="SUPFAM" id="SSF53474">
    <property type="entry name" value="alpha/beta-Hydrolases"/>
    <property type="match status" value="1"/>
</dbReference>
<dbReference type="InterPro" id="IPR050955">
    <property type="entry name" value="Plant_Biomass_Hydrol_Est"/>
</dbReference>
<keyword evidence="1" id="KW-0732">Signal</keyword>
<dbReference type="GeneID" id="6009970"/>
<accession>A8NG48</accession>
<proteinExistence type="predicted"/>
<dbReference type="OMA" id="QRERWMQ"/>
<dbReference type="InterPro" id="IPR029058">
    <property type="entry name" value="AB_hydrolase_fold"/>
</dbReference>
<name>A8NG48_COPC7</name>
<dbReference type="Proteomes" id="UP000001861">
    <property type="component" value="Unassembled WGS sequence"/>
</dbReference>